<proteinExistence type="predicted"/>
<name>A0ABV3X6K5_9FIRM</name>
<dbReference type="EMBL" id="JARVLH010000006">
    <property type="protein sequence ID" value="MEX5285832.1"/>
    <property type="molecule type" value="Genomic_DNA"/>
</dbReference>
<keyword evidence="2" id="KW-1185">Reference proteome</keyword>
<evidence type="ECO:0000313" key="1">
    <source>
        <dbReference type="EMBL" id="MEX5285832.1"/>
    </source>
</evidence>
<sequence>MSKRHRRFLERLEARRESKRLINEGRKARRERQREPRSMLTREERLTMVYAFRYALKQRVPGLDNVQAAMEPYLHEFKPGTLEHMTADIDAQWALAAYDPSRYSLVRKEQEDFRAMLMREIEGRKQG</sequence>
<reference evidence="1 2" key="1">
    <citation type="submission" date="2023-04" db="EMBL/GenBank/DDBJ databases">
        <title>Genome Sequence of Selenomonas sputigena ATCC 33150.</title>
        <authorList>
            <person name="Miller D.P."/>
            <person name="Anvari S."/>
            <person name="Polson S.W."/>
            <person name="Macdonald M."/>
            <person name="Mcdowell J.V."/>
        </authorList>
    </citation>
    <scope>NUCLEOTIDE SEQUENCE [LARGE SCALE GENOMIC DNA]</scope>
    <source>
        <strain evidence="1 2">ATCC 33150</strain>
    </source>
</reference>
<dbReference type="Proteomes" id="UP001559623">
    <property type="component" value="Unassembled WGS sequence"/>
</dbReference>
<evidence type="ECO:0000313" key="2">
    <source>
        <dbReference type="Proteomes" id="UP001559623"/>
    </source>
</evidence>
<protein>
    <submittedName>
        <fullName evidence="1">Uncharacterized protein</fullName>
    </submittedName>
</protein>
<organism evidence="1 2">
    <name type="scientific">Selenomonas sputigena</name>
    <dbReference type="NCBI Taxonomy" id="69823"/>
    <lineage>
        <taxon>Bacteria</taxon>
        <taxon>Bacillati</taxon>
        <taxon>Bacillota</taxon>
        <taxon>Negativicutes</taxon>
        <taxon>Selenomonadales</taxon>
        <taxon>Selenomonadaceae</taxon>
        <taxon>Selenomonas</taxon>
    </lineage>
</organism>
<comment type="caution">
    <text evidence="1">The sequence shown here is derived from an EMBL/GenBank/DDBJ whole genome shotgun (WGS) entry which is preliminary data.</text>
</comment>
<accession>A0ABV3X6K5</accession>
<gene>
    <name evidence="1" type="ORF">QCO44_09335</name>
</gene>
<dbReference type="RefSeq" id="WP_368847558.1">
    <property type="nucleotide sequence ID" value="NZ_CP194411.1"/>
</dbReference>